<feature type="compositionally biased region" description="Basic and acidic residues" evidence="6">
    <location>
        <begin position="346"/>
        <end position="356"/>
    </location>
</feature>
<comment type="similarity">
    <text evidence="2">Belongs to the MipA/OmpV family.</text>
</comment>
<accession>Q3JIU5</accession>
<feature type="compositionally biased region" description="Basic residues" evidence="6">
    <location>
        <begin position="381"/>
        <end position="411"/>
    </location>
</feature>
<dbReference type="EnsemblBacteria" id="ABA53570">
    <property type="protein sequence ID" value="ABA53570"/>
    <property type="gene ID" value="BURPS1710b_A1351"/>
</dbReference>
<dbReference type="PANTHER" id="PTHR38776">
    <property type="entry name" value="MLTA-INTERACTING PROTEIN-RELATED"/>
    <property type="match status" value="1"/>
</dbReference>
<keyword evidence="5" id="KW-0998">Cell outer membrane</keyword>
<evidence type="ECO:0000256" key="4">
    <source>
        <dbReference type="ARBA" id="ARBA00023136"/>
    </source>
</evidence>
<keyword evidence="3" id="KW-0732">Signal</keyword>
<keyword evidence="4" id="KW-0472">Membrane</keyword>
<reference evidence="7 8" key="1">
    <citation type="submission" date="2005-09" db="EMBL/GenBank/DDBJ databases">
        <authorList>
            <person name="Woods D.E."/>
            <person name="Nierman W.C."/>
        </authorList>
    </citation>
    <scope>NUCLEOTIDE SEQUENCE [LARGE SCALE GENOMIC DNA]</scope>
    <source>
        <strain evidence="7 8">1710b</strain>
    </source>
</reference>
<dbReference type="InterPro" id="IPR010583">
    <property type="entry name" value="MipA"/>
</dbReference>
<evidence type="ECO:0000256" key="3">
    <source>
        <dbReference type="ARBA" id="ARBA00022729"/>
    </source>
</evidence>
<dbReference type="KEGG" id="bpm:BURPS1710b_A1351"/>
<evidence type="ECO:0000313" key="8">
    <source>
        <dbReference type="Proteomes" id="UP000002700"/>
    </source>
</evidence>
<comment type="subcellular location">
    <subcellularLocation>
        <location evidence="1">Cell outer membrane</location>
    </subcellularLocation>
</comment>
<feature type="region of interest" description="Disordered" evidence="6">
    <location>
        <begin position="174"/>
        <end position="447"/>
    </location>
</feature>
<evidence type="ECO:0000256" key="5">
    <source>
        <dbReference type="ARBA" id="ARBA00023237"/>
    </source>
</evidence>
<dbReference type="GO" id="GO:0009279">
    <property type="term" value="C:cell outer membrane"/>
    <property type="evidence" value="ECO:0007669"/>
    <property type="project" value="UniProtKB-SubCell"/>
</dbReference>
<sequence length="864" mass="95001">MRERADGHGACEIETGVLAAPVLNCNSIDDPLCIQTCCSIGRIRRSPTRNTCRPIPTRMTTIRSIRPSRTVIRKAIRRRPSLRCMHGLHRAAAAAADLPPPHAFAAARSRTFAAMAAFIASERDGQEAIEQPSSDAGANGERSTQWLLRAGRFRDARPSVRRWPLSSGGFATAAALRSVSRQRRARRRHALPPQPAADAPRSPNRTRPRMRGDGRGATEPTRGQHRARRAAPLGESDDDPNRARRQAGNRRDAGPLFRSPLDPFSHRGAPGRRAAHRLSRGRPSGRRDGDVRRRRVRRVRAMGYRAEAPRAAAACRRVRRDDGAAQPDRPCGRSPHQPILSGGARRALEGAFHDDSQDIDETGRRRRDGADGGVLAERPVRRIAARRQHRRHDHGRRQSAAGRRHAVRRRALWQPRLSRRAADGAGRRRRRRQRRGHRLDARAGRAGQQRLRRLAVRRARGLAQRAACVHTGWRGGRAGRRHRRAVRRPCAVGRRARLASMAARALACARRCRRSSETGADAPSGARRPLPAGAAVRLAAPCAGRARLSRENAQYRLQREQRGQHMSDARAVSIRGTAAVRDAAARRRTARRIVCAACAAAAVSAHAQTPSPLAEWQYSAGVPLDKLFNPNPQTWQISVGAAATLQPRYDGSNQYRPMAGPTFDARYRDLWFVSTGEGIGVNVLRGPNWRATLSAGYDLGRREADDRGHLTGIGNINPAAVIKLSADYVISHAFPLVLRADVRRSVGGANGWVADLAAYMPLPGSSETFYWFAGPTVTFADSRYMNSWFGVNDAQAARSGHPRYAPSAGVKSFGGGMTLVWFVTKHWFVTADGAIEQLVGSAARSPLTQRSTNAVVDVSINYQF</sequence>
<dbReference type="Proteomes" id="UP000002700">
    <property type="component" value="Chromosome II"/>
</dbReference>
<dbReference type="HOGENOM" id="CLU_331414_0_0_4"/>
<protein>
    <submittedName>
        <fullName evidence="7">Putative exported protein</fullName>
    </submittedName>
</protein>
<dbReference type="PANTHER" id="PTHR38776:SF1">
    <property type="entry name" value="MLTA-INTERACTING PROTEIN-RELATED"/>
    <property type="match status" value="1"/>
</dbReference>
<evidence type="ECO:0000256" key="6">
    <source>
        <dbReference type="SAM" id="MobiDB-lite"/>
    </source>
</evidence>
<gene>
    <name evidence="7" type="ordered locus">BURPS1710b_A1351</name>
</gene>
<dbReference type="AlphaFoldDB" id="Q3JIU5"/>
<proteinExistence type="inferred from homology"/>
<feature type="compositionally biased region" description="Basic residues" evidence="6">
    <location>
        <begin position="269"/>
        <end position="284"/>
    </location>
</feature>
<feature type="compositionally biased region" description="Basic residues" evidence="6">
    <location>
        <begin position="427"/>
        <end position="437"/>
    </location>
</feature>
<name>Q3JIU5_BURP1</name>
<evidence type="ECO:0000256" key="1">
    <source>
        <dbReference type="ARBA" id="ARBA00004442"/>
    </source>
</evidence>
<evidence type="ECO:0000256" key="2">
    <source>
        <dbReference type="ARBA" id="ARBA00005722"/>
    </source>
</evidence>
<feature type="compositionally biased region" description="Basic residues" evidence="6">
    <location>
        <begin position="180"/>
        <end position="190"/>
    </location>
</feature>
<dbReference type="Pfam" id="PF06629">
    <property type="entry name" value="MipA"/>
    <property type="match status" value="1"/>
</dbReference>
<organism evidence="7 8">
    <name type="scientific">Burkholderia pseudomallei (strain 1710b)</name>
    <dbReference type="NCBI Taxonomy" id="320372"/>
    <lineage>
        <taxon>Bacteria</taxon>
        <taxon>Pseudomonadati</taxon>
        <taxon>Pseudomonadota</taxon>
        <taxon>Betaproteobacteria</taxon>
        <taxon>Burkholderiales</taxon>
        <taxon>Burkholderiaceae</taxon>
        <taxon>Burkholderia</taxon>
        <taxon>pseudomallei group</taxon>
    </lineage>
</organism>
<dbReference type="EMBL" id="CP000125">
    <property type="protein sequence ID" value="ABA53570.1"/>
    <property type="molecule type" value="Genomic_DNA"/>
</dbReference>
<evidence type="ECO:0000313" key="7">
    <source>
        <dbReference type="EMBL" id="ABA53570.1"/>
    </source>
</evidence>
<feature type="compositionally biased region" description="Low complexity" evidence="6">
    <location>
        <begin position="305"/>
        <end position="315"/>
    </location>
</feature>